<dbReference type="InterPro" id="IPR052727">
    <property type="entry name" value="Rab4/Rab5_effector"/>
</dbReference>
<reference evidence="2 3" key="1">
    <citation type="submission" date="2018-07" db="EMBL/GenBank/DDBJ databases">
        <title>Genome sequencing of oomycete isolates from Chile give support for New Zealand origin for Phytophthora kernoviae and make available the first Nothophytophthora sp. genome.</title>
        <authorList>
            <person name="Studholme D.J."/>
            <person name="Sanfuentes E."/>
            <person name="Panda P."/>
            <person name="Hill R."/>
            <person name="Sambles C."/>
            <person name="Grant M."/>
            <person name="Williams N.M."/>
            <person name="Mcdougal R.L."/>
        </authorList>
    </citation>
    <scope>NUCLEOTIDE SEQUENCE [LARGE SCALE GENOMIC DNA]</scope>
    <source>
        <strain evidence="2">Chile6</strain>
    </source>
</reference>
<protein>
    <recommendedName>
        <fullName evidence="4">FYVE-type domain-containing protein</fullName>
    </recommendedName>
</protein>
<feature type="compositionally biased region" description="Polar residues" evidence="1">
    <location>
        <begin position="560"/>
        <end position="578"/>
    </location>
</feature>
<evidence type="ECO:0000256" key="1">
    <source>
        <dbReference type="SAM" id="MobiDB-lite"/>
    </source>
</evidence>
<dbReference type="PANTHER" id="PTHR13510:SF44">
    <property type="entry name" value="RABENOSYN-5"/>
    <property type="match status" value="1"/>
</dbReference>
<sequence>MQIESAHAQCDLLDSRVLSALVAPSTSAPFHSLTLKWVLRHHEVLSRHRDYVYLEATGVLRDPQDHGARVGYHLVHSVTLPSTPELAPEMQIVRGHLSYCYLFRQYSEQEVEIFFHGYMLPRGGVRDRLAFSLAAEAVLASPSTIECAMMKKLAFSLRTKQPSALRPPSPPLHQSMDMRESMSGRKSTFSVFRASGITFNSSRNSISFGGNAGFNGSACRVCHRPVRAILVSKVAHCELCEGPVCNRCRVSKKVFVFEDGVFHPQKMDFCSDCMISTNRMNAAWVASQELAGAVNRVRLSERSSSSSEDFDPKTPASLGASLRESSWNGGMSRIDESRATMSSDAPMSSSEPHSVVWLPTDHLHARLTTVDIEIGEEDPSLEENDEDEFIYDDDSFVDTEAFVTLDDDDDRFDEDDVIPMIDIPSEGEDDEFESEHTLAQHAVDLVLSRSHDPERRTHPELARCRTLHFEERHHAVRHLITQQQYLLPSLWRREFQLLNRSPFEHAGAGSSAKPHGSSKLRASRVRRQRDRERSLDEDELEQRFGSASLSLSAPIFVPASQRSASTTPSPAVTNTPSRSMAFVTDRSPSRRVAVTPQRRTRLSATAEAAAKLHKKSETQPKPQAPQTQPNTQTLQTQPNARNSKPQNKPRRQRMGTKGLNHQQPKPSAKAAAVSAHEIHRRKLSLTSTELQTPQETQSTAGTADSGAGSDSEDEVYPETAGSAFPQQLTLFSQQKRVPQRVASRDDVIDTIFKALFTHSEGRRNRPRQALSAFGDDTGTDTDEPNEEFVKRGLANALFKDQLNLHAPSSLPTAATPAAAADSLITPIFIHALVNALRFEDFRTASARLDIVRAIHKSCPTKRLHLTRALADATALRIEYVSAVAARAHKLGVEKTSSQVIVDNMHDHGHGFTELLRYSIEHVEDSLTNTPAPEGSEAARQQEKQQKELVRNCVASLVSLWRAHWVDPAGSDDEELISCAGQFAAYMPSVTGPLLLRLLSAWPSRYPKQEVGAIRMVARVIMSGPPLHQVDSTQILQRRVFARLARAVQCPNVDVAKEALAFTGCQFVLVHFLGRDEGIYKAVTSALNTNVENHWHEGVRRTSEGNFDRALDFAS</sequence>
<dbReference type="InterPro" id="IPR002554">
    <property type="entry name" value="PP2A_B56"/>
</dbReference>
<evidence type="ECO:0008006" key="4">
    <source>
        <dbReference type="Google" id="ProtNLM"/>
    </source>
</evidence>
<dbReference type="InterPro" id="IPR011989">
    <property type="entry name" value="ARM-like"/>
</dbReference>
<evidence type="ECO:0000313" key="2">
    <source>
        <dbReference type="EMBL" id="RLN60680.1"/>
    </source>
</evidence>
<feature type="compositionally biased region" description="Low complexity" evidence="1">
    <location>
        <begin position="661"/>
        <end position="675"/>
    </location>
</feature>
<dbReference type="Proteomes" id="UP000277300">
    <property type="component" value="Unassembled WGS sequence"/>
</dbReference>
<gene>
    <name evidence="2" type="ORF">BBP00_00005844</name>
</gene>
<feature type="compositionally biased region" description="Polar residues" evidence="1">
    <location>
        <begin position="684"/>
        <end position="702"/>
    </location>
</feature>
<dbReference type="GO" id="GO:0007165">
    <property type="term" value="P:signal transduction"/>
    <property type="evidence" value="ECO:0007669"/>
    <property type="project" value="InterPro"/>
</dbReference>
<name>A0A3F2RPA5_9STRA</name>
<dbReference type="OrthoDB" id="68095at2759"/>
<feature type="compositionally biased region" description="Low complexity" evidence="1">
    <location>
        <begin position="619"/>
        <end position="638"/>
    </location>
</feature>
<evidence type="ECO:0000313" key="3">
    <source>
        <dbReference type="Proteomes" id="UP000277300"/>
    </source>
</evidence>
<dbReference type="EMBL" id="MBDO02000181">
    <property type="protein sequence ID" value="RLN60680.1"/>
    <property type="molecule type" value="Genomic_DNA"/>
</dbReference>
<comment type="caution">
    <text evidence="2">The sequence shown here is derived from an EMBL/GenBank/DDBJ whole genome shotgun (WGS) entry which is preliminary data.</text>
</comment>
<dbReference type="Gene3D" id="1.25.10.10">
    <property type="entry name" value="Leucine-rich Repeat Variant"/>
    <property type="match status" value="1"/>
</dbReference>
<proteinExistence type="predicted"/>
<dbReference type="InterPro" id="IPR016024">
    <property type="entry name" value="ARM-type_fold"/>
</dbReference>
<dbReference type="Pfam" id="PF01603">
    <property type="entry name" value="B56"/>
    <property type="match status" value="1"/>
</dbReference>
<feature type="region of interest" description="Disordered" evidence="1">
    <location>
        <begin position="763"/>
        <end position="785"/>
    </location>
</feature>
<feature type="region of interest" description="Disordered" evidence="1">
    <location>
        <begin position="505"/>
        <end position="543"/>
    </location>
</feature>
<accession>A0A3F2RPA5</accession>
<organism evidence="2 3">
    <name type="scientific">Phytophthora kernoviae</name>
    <dbReference type="NCBI Taxonomy" id="325452"/>
    <lineage>
        <taxon>Eukaryota</taxon>
        <taxon>Sar</taxon>
        <taxon>Stramenopiles</taxon>
        <taxon>Oomycota</taxon>
        <taxon>Peronosporomycetes</taxon>
        <taxon>Peronosporales</taxon>
        <taxon>Peronosporaceae</taxon>
        <taxon>Phytophthora</taxon>
    </lineage>
</organism>
<dbReference type="SUPFAM" id="SSF48371">
    <property type="entry name" value="ARM repeat"/>
    <property type="match status" value="1"/>
</dbReference>
<dbReference type="PANTHER" id="PTHR13510">
    <property type="entry name" value="FYVE-FINGER-CONTAINING RAB5 EFFECTOR PROTEIN RABENOSYN-5-RELATED"/>
    <property type="match status" value="1"/>
</dbReference>
<feature type="region of interest" description="Disordered" evidence="1">
    <location>
        <begin position="301"/>
        <end position="332"/>
    </location>
</feature>
<dbReference type="CDD" id="cd00065">
    <property type="entry name" value="FYVE_like_SF"/>
    <property type="match status" value="1"/>
</dbReference>
<dbReference type="AlphaFoldDB" id="A0A3F2RPA5"/>
<dbReference type="GO" id="GO:0019888">
    <property type="term" value="F:protein phosphatase regulator activity"/>
    <property type="evidence" value="ECO:0007669"/>
    <property type="project" value="InterPro"/>
</dbReference>
<feature type="region of interest" description="Disordered" evidence="1">
    <location>
        <begin position="559"/>
        <end position="718"/>
    </location>
</feature>
<feature type="compositionally biased region" description="Basic residues" evidence="1">
    <location>
        <begin position="516"/>
        <end position="528"/>
    </location>
</feature>
<dbReference type="GO" id="GO:0000159">
    <property type="term" value="C:protein phosphatase type 2A complex"/>
    <property type="evidence" value="ECO:0007669"/>
    <property type="project" value="InterPro"/>
</dbReference>